<name>A0A438CWH2_VITVI</name>
<evidence type="ECO:0000313" key="1">
    <source>
        <dbReference type="EMBL" id="RVW27548.1"/>
    </source>
</evidence>
<reference evidence="1 2" key="1">
    <citation type="journal article" date="2018" name="PLoS Genet.">
        <title>Population sequencing reveals clonal diversity and ancestral inbreeding in the grapevine cultivar Chardonnay.</title>
        <authorList>
            <person name="Roach M.J."/>
            <person name="Johnson D.L."/>
            <person name="Bohlmann J."/>
            <person name="van Vuuren H.J."/>
            <person name="Jones S.J."/>
            <person name="Pretorius I.S."/>
            <person name="Schmidt S.A."/>
            <person name="Borneman A.R."/>
        </authorList>
    </citation>
    <scope>NUCLEOTIDE SEQUENCE [LARGE SCALE GENOMIC DNA]</scope>
    <source>
        <strain evidence="2">cv. Chardonnay</strain>
        <tissue evidence="1">Leaf</tissue>
    </source>
</reference>
<comment type="caution">
    <text evidence="1">The sequence shown here is derived from an EMBL/GenBank/DDBJ whole genome shotgun (WGS) entry which is preliminary data.</text>
</comment>
<dbReference type="EMBL" id="QGNW01001948">
    <property type="protein sequence ID" value="RVW27548.1"/>
    <property type="molecule type" value="Genomic_DNA"/>
</dbReference>
<evidence type="ECO:0000313" key="2">
    <source>
        <dbReference type="Proteomes" id="UP000288805"/>
    </source>
</evidence>
<proteinExistence type="predicted"/>
<gene>
    <name evidence="1" type="ORF">CK203_097504</name>
</gene>
<accession>A0A438CWH2</accession>
<organism evidence="1 2">
    <name type="scientific">Vitis vinifera</name>
    <name type="common">Grape</name>
    <dbReference type="NCBI Taxonomy" id="29760"/>
    <lineage>
        <taxon>Eukaryota</taxon>
        <taxon>Viridiplantae</taxon>
        <taxon>Streptophyta</taxon>
        <taxon>Embryophyta</taxon>
        <taxon>Tracheophyta</taxon>
        <taxon>Spermatophyta</taxon>
        <taxon>Magnoliopsida</taxon>
        <taxon>eudicotyledons</taxon>
        <taxon>Gunneridae</taxon>
        <taxon>Pentapetalae</taxon>
        <taxon>rosids</taxon>
        <taxon>Vitales</taxon>
        <taxon>Vitaceae</taxon>
        <taxon>Viteae</taxon>
        <taxon>Vitis</taxon>
    </lineage>
</organism>
<dbReference type="Proteomes" id="UP000288805">
    <property type="component" value="Unassembled WGS sequence"/>
</dbReference>
<protein>
    <submittedName>
        <fullName evidence="1">Uncharacterized protein</fullName>
    </submittedName>
</protein>
<dbReference type="AlphaFoldDB" id="A0A438CWH2"/>
<sequence>MCLDIRCRLVQQRLESRKELIFQLVLFYRCCWCICVLTPRSLHSRLHRLGHNICDPCSHSCSLAGPVLDRNPDLLAARATWKPVCSGGARVRCGDAKTISG</sequence>